<keyword evidence="2" id="KW-1185">Reference proteome</keyword>
<evidence type="ECO:0000313" key="1">
    <source>
        <dbReference type="EMBL" id="OXS99449.1"/>
    </source>
</evidence>
<dbReference type="InterPro" id="IPR021508">
    <property type="entry name" value="Gp17-like"/>
</dbReference>
<organism evidence="1 2">
    <name type="scientific">Notoacmeibacter marinus</name>
    <dbReference type="NCBI Taxonomy" id="1876515"/>
    <lineage>
        <taxon>Bacteria</taxon>
        <taxon>Pseudomonadati</taxon>
        <taxon>Pseudomonadota</taxon>
        <taxon>Alphaproteobacteria</taxon>
        <taxon>Hyphomicrobiales</taxon>
        <taxon>Notoacmeibacteraceae</taxon>
        <taxon>Notoacmeibacter</taxon>
    </lineage>
</organism>
<gene>
    <name evidence="1" type="ORF">B7H23_14950</name>
</gene>
<protein>
    <recommendedName>
        <fullName evidence="3">DUF3168 domain-containing protein</fullName>
    </recommendedName>
</protein>
<dbReference type="AlphaFoldDB" id="A0A231UU59"/>
<evidence type="ECO:0000313" key="2">
    <source>
        <dbReference type="Proteomes" id="UP000215405"/>
    </source>
</evidence>
<dbReference type="RefSeq" id="WP_094078226.1">
    <property type="nucleotide sequence ID" value="NZ_NBYO01000003.1"/>
</dbReference>
<proteinExistence type="predicted"/>
<dbReference type="InterPro" id="IPR053745">
    <property type="entry name" value="Viral_Tail_Comp_sf"/>
</dbReference>
<dbReference type="Pfam" id="PF11367">
    <property type="entry name" value="Tail_completion_gp17"/>
    <property type="match status" value="1"/>
</dbReference>
<accession>A0A231UU59</accession>
<comment type="caution">
    <text evidence="1">The sequence shown here is derived from an EMBL/GenBank/DDBJ whole genome shotgun (WGS) entry which is preliminary data.</text>
</comment>
<dbReference type="Gene3D" id="3.30.2000.30">
    <property type="match status" value="1"/>
</dbReference>
<dbReference type="Proteomes" id="UP000215405">
    <property type="component" value="Unassembled WGS sequence"/>
</dbReference>
<dbReference type="EMBL" id="NBYO01000003">
    <property type="protein sequence ID" value="OXS99449.1"/>
    <property type="molecule type" value="Genomic_DNA"/>
</dbReference>
<name>A0A231UU59_9HYPH</name>
<sequence length="138" mass="15695">MMTPAFTLQKAIYQWLSSDASLMAMLSGPGFYDAPSPGARFPYVTFGRASGFDWSSGMERGQEIFLTLQVWSNRRGRREAATVMKTIETRLRDFTPQRDGLRLILLDCEMQEIKHDSEAALYRGTARYRALVEEVETA</sequence>
<reference evidence="2" key="1">
    <citation type="journal article" date="2017" name="Int. J. Syst. Evol. Microbiol.">
        <title>Notoacmeibacter marinus gen. nov., sp. nov., isolated from the gut of a limpet and proposal of Notoacmeibacteraceae fam. nov. in the order Rhizobiales of the class Alphaproteobacteria.</title>
        <authorList>
            <person name="Huang Z."/>
            <person name="Guo F."/>
            <person name="Lai Q."/>
        </authorList>
    </citation>
    <scope>NUCLEOTIDE SEQUENCE [LARGE SCALE GENOMIC DNA]</scope>
    <source>
        <strain evidence="2">XMTR2A4</strain>
    </source>
</reference>
<evidence type="ECO:0008006" key="3">
    <source>
        <dbReference type="Google" id="ProtNLM"/>
    </source>
</evidence>